<keyword evidence="1 3" id="KW-0732">Signal</keyword>
<reference evidence="5 6" key="1">
    <citation type="submission" date="2019-01" db="EMBL/GenBank/DDBJ databases">
        <authorList>
            <person name="Chen W.-M."/>
        </authorList>
    </citation>
    <scope>NUCLEOTIDE SEQUENCE [LARGE SCALE GENOMIC DNA]</scope>
    <source>
        <strain evidence="5 6">CCP-6</strain>
    </source>
</reference>
<dbReference type="Proteomes" id="UP000282957">
    <property type="component" value="Unassembled WGS sequence"/>
</dbReference>
<evidence type="ECO:0000259" key="4">
    <source>
        <dbReference type="Pfam" id="PF02230"/>
    </source>
</evidence>
<feature type="signal peptide" evidence="3">
    <location>
        <begin position="1"/>
        <end position="21"/>
    </location>
</feature>
<organism evidence="5 6">
    <name type="scientific">Rhodovarius crocodyli</name>
    <dbReference type="NCBI Taxonomy" id="1979269"/>
    <lineage>
        <taxon>Bacteria</taxon>
        <taxon>Pseudomonadati</taxon>
        <taxon>Pseudomonadota</taxon>
        <taxon>Alphaproteobacteria</taxon>
        <taxon>Acetobacterales</taxon>
        <taxon>Roseomonadaceae</taxon>
        <taxon>Rhodovarius</taxon>
    </lineage>
</organism>
<dbReference type="PANTHER" id="PTHR43037">
    <property type="entry name" value="UNNAMED PRODUCT-RELATED"/>
    <property type="match status" value="1"/>
</dbReference>
<evidence type="ECO:0000313" key="6">
    <source>
        <dbReference type="Proteomes" id="UP000282957"/>
    </source>
</evidence>
<protein>
    <recommendedName>
        <fullName evidence="4">Phospholipase/carboxylesterase/thioesterase domain-containing protein</fullName>
    </recommendedName>
</protein>
<dbReference type="Gene3D" id="3.40.50.1820">
    <property type="entry name" value="alpha/beta hydrolase"/>
    <property type="match status" value="1"/>
</dbReference>
<accession>A0A437MNK1</accession>
<keyword evidence="6" id="KW-1185">Reference proteome</keyword>
<feature type="chain" id="PRO_5019430466" description="Phospholipase/carboxylesterase/thioesterase domain-containing protein" evidence="3">
    <location>
        <begin position="22"/>
        <end position="279"/>
    </location>
</feature>
<keyword evidence="2" id="KW-0378">Hydrolase</keyword>
<dbReference type="SUPFAM" id="SSF53474">
    <property type="entry name" value="alpha/beta-Hydrolases"/>
    <property type="match status" value="1"/>
</dbReference>
<dbReference type="InterPro" id="IPR050955">
    <property type="entry name" value="Plant_Biomass_Hydrol_Est"/>
</dbReference>
<name>A0A437MNK1_9PROT</name>
<dbReference type="GO" id="GO:0016787">
    <property type="term" value="F:hydrolase activity"/>
    <property type="evidence" value="ECO:0007669"/>
    <property type="project" value="UniProtKB-KW"/>
</dbReference>
<comment type="caution">
    <text evidence="5">The sequence shown here is derived from an EMBL/GenBank/DDBJ whole genome shotgun (WGS) entry which is preliminary data.</text>
</comment>
<dbReference type="EMBL" id="SACL01000001">
    <property type="protein sequence ID" value="RVT99231.1"/>
    <property type="molecule type" value="Genomic_DNA"/>
</dbReference>
<dbReference type="InterPro" id="IPR029058">
    <property type="entry name" value="AB_hydrolase_fold"/>
</dbReference>
<evidence type="ECO:0000256" key="2">
    <source>
        <dbReference type="ARBA" id="ARBA00022801"/>
    </source>
</evidence>
<dbReference type="InterPro" id="IPR003140">
    <property type="entry name" value="PLipase/COase/thioEstase"/>
</dbReference>
<dbReference type="AlphaFoldDB" id="A0A437MNK1"/>
<evidence type="ECO:0000256" key="3">
    <source>
        <dbReference type="SAM" id="SignalP"/>
    </source>
</evidence>
<dbReference type="PANTHER" id="PTHR43037:SF5">
    <property type="entry name" value="FERULOYL ESTERASE"/>
    <property type="match status" value="1"/>
</dbReference>
<feature type="domain" description="Phospholipase/carboxylesterase/thioesterase" evidence="4">
    <location>
        <begin position="51"/>
        <end position="198"/>
    </location>
</feature>
<gene>
    <name evidence="5" type="ORF">EOD42_03785</name>
</gene>
<dbReference type="Pfam" id="PF02230">
    <property type="entry name" value="Abhydrolase_2"/>
    <property type="match status" value="1"/>
</dbReference>
<dbReference type="PROSITE" id="PS51257">
    <property type="entry name" value="PROKAR_LIPOPROTEIN"/>
    <property type="match status" value="1"/>
</dbReference>
<evidence type="ECO:0000256" key="1">
    <source>
        <dbReference type="ARBA" id="ARBA00022729"/>
    </source>
</evidence>
<dbReference type="RefSeq" id="WP_127786035.1">
    <property type="nucleotide sequence ID" value="NZ_SACL01000001.1"/>
</dbReference>
<proteinExistence type="predicted"/>
<dbReference type="OrthoDB" id="9767239at2"/>
<evidence type="ECO:0000313" key="5">
    <source>
        <dbReference type="EMBL" id="RVT99231.1"/>
    </source>
</evidence>
<sequence>MNILRKAATALLLAATLSACAMTPPAPAERVLASGRNYLLLDARRGLGPAPLVVALHGGGGSASFMMQRWADTAREQGFILAVPNGTGRMPGAGTWNASGCCGEAQGQRVDDIAFINQVIADAVGAAQVDQSRIFVVGFSNGGMLAHRIAIAEGRRLAGVAVVAGGMFGDEAPAQAPVPMMMIHGRRDTAVPYEGGVSPNPRVARFQTQPFLPVRQALEYWRRADGCTDARAVETEGDATIENYDGCAVRLVSLNQEEHGWPRGTTAMIWNFFRALPSR</sequence>